<evidence type="ECO:0000313" key="3">
    <source>
        <dbReference type="Proteomes" id="UP001445076"/>
    </source>
</evidence>
<feature type="non-terminal residue" evidence="2">
    <location>
        <position position="1"/>
    </location>
</feature>
<dbReference type="AlphaFoldDB" id="A0AAW0Y1X1"/>
<reference evidence="2" key="2">
    <citation type="submission" date="2024-01" db="EMBL/GenBank/DDBJ databases">
        <authorList>
            <person name="He J."/>
            <person name="Wang M."/>
            <person name="Zheng J."/>
            <person name="Liu Z."/>
        </authorList>
    </citation>
    <scope>NUCLEOTIDE SEQUENCE</scope>
    <source>
        <strain evidence="2">ZL_2023a</strain>
        <tissue evidence="2">Muscle</tissue>
    </source>
</reference>
<comment type="caution">
    <text evidence="2">The sequence shown here is derived from an EMBL/GenBank/DDBJ whole genome shotgun (WGS) entry which is preliminary data.</text>
</comment>
<evidence type="ECO:0000313" key="2">
    <source>
        <dbReference type="EMBL" id="KAK8744164.1"/>
    </source>
</evidence>
<dbReference type="PANTHER" id="PTHR31475">
    <property type="entry name" value="UPF0462 PROTEIN"/>
    <property type="match status" value="1"/>
</dbReference>
<protein>
    <submittedName>
        <fullName evidence="2">Uncharacterized protein</fullName>
    </submittedName>
</protein>
<comment type="similarity">
    <text evidence="1">Belongs to the UPF0462 family.</text>
</comment>
<dbReference type="Gene3D" id="2.60.40.1190">
    <property type="match status" value="1"/>
</dbReference>
<dbReference type="PANTHER" id="PTHR31475:SF5">
    <property type="entry name" value="UPF0462 PROTEIN C4ORF33 HOMOLOG"/>
    <property type="match status" value="1"/>
</dbReference>
<organism evidence="2 3">
    <name type="scientific">Cherax quadricarinatus</name>
    <name type="common">Australian red claw crayfish</name>
    <dbReference type="NCBI Taxonomy" id="27406"/>
    <lineage>
        <taxon>Eukaryota</taxon>
        <taxon>Metazoa</taxon>
        <taxon>Ecdysozoa</taxon>
        <taxon>Arthropoda</taxon>
        <taxon>Crustacea</taxon>
        <taxon>Multicrustacea</taxon>
        <taxon>Malacostraca</taxon>
        <taxon>Eumalacostraca</taxon>
        <taxon>Eucarida</taxon>
        <taxon>Decapoda</taxon>
        <taxon>Pleocyemata</taxon>
        <taxon>Astacidea</taxon>
        <taxon>Parastacoidea</taxon>
        <taxon>Parastacidae</taxon>
        <taxon>Cherax</taxon>
    </lineage>
</organism>
<dbReference type="EMBL" id="JARKIK010000023">
    <property type="protein sequence ID" value="KAK8744164.1"/>
    <property type="molecule type" value="Genomic_DNA"/>
</dbReference>
<evidence type="ECO:0000256" key="1">
    <source>
        <dbReference type="ARBA" id="ARBA00038085"/>
    </source>
</evidence>
<name>A0AAW0Y1X1_CHEQU</name>
<sequence>YRVQNYSINTTWNGGDLNHAPVQVTLAGSSDLQYLEVTINAPFFNDPPAPPGPPGQPFYGLWDYEVVEVFFLNDKDQYVEVEVCPWGQHIVLLLNGQRVTIRHSLPLEVTTQRYDDTSVWTGLARIPVTYLPPQVSKFNAYAIHGSGEGRVYESLYPAPSTAPAPDFHALQYFQPINLTDLLPDQADNTISQLWTDALEGVFRYYITTTWDDVVLTSQPVEVTLQGFEAGVEMNVTAPFYNDPAPDGPAGQPFYGLWDYEVVEMFFLNDAEEYLEVEVGPWGQHLLLLLKGPRNTIKHSLPLDYIVTQKTDPVGDQP</sequence>
<keyword evidence="3" id="KW-1185">Reference proteome</keyword>
<proteinExistence type="inferred from homology"/>
<feature type="non-terminal residue" evidence="2">
    <location>
        <position position="317"/>
    </location>
</feature>
<reference evidence="2 3" key="1">
    <citation type="journal article" date="2024" name="BMC Genomics">
        <title>Genome assembly of redclaw crayfish (Cherax quadricarinatus) provides insights into its immune adaptation and hypoxia tolerance.</title>
        <authorList>
            <person name="Liu Z."/>
            <person name="Zheng J."/>
            <person name="Li H."/>
            <person name="Fang K."/>
            <person name="Wang S."/>
            <person name="He J."/>
            <person name="Zhou D."/>
            <person name="Weng S."/>
            <person name="Chi M."/>
            <person name="Gu Z."/>
            <person name="He J."/>
            <person name="Li F."/>
            <person name="Wang M."/>
        </authorList>
    </citation>
    <scope>NUCLEOTIDE SEQUENCE [LARGE SCALE GENOMIC DNA]</scope>
    <source>
        <strain evidence="2">ZL_2023a</strain>
    </source>
</reference>
<dbReference type="EMBL" id="JARKIK010000023">
    <property type="protein sequence ID" value="KAK8744165.1"/>
    <property type="molecule type" value="Genomic_DNA"/>
</dbReference>
<accession>A0AAW0Y1X1</accession>
<dbReference type="Proteomes" id="UP001445076">
    <property type="component" value="Unassembled WGS sequence"/>
</dbReference>
<gene>
    <name evidence="2" type="ORF">OTU49_001028</name>
</gene>